<sequence>MAYFPNLKAFISGCISLVLNENVSKFSHSVLCLDTPTFPKEFSRVVIKLVERYLLAIKNQPNLEALTGNSWTFPNKSKSLFPYEPCSAGTEKVQFDTGVPEKIKDRDGSTDTPRRQSSSNQNPPSQLSCSITVAGDQSLSITRPFQYTTEEDDIDQSMINKETEPKLRTFRS</sequence>
<organism evidence="2 4">
    <name type="scientific">Rotaria sordida</name>
    <dbReference type="NCBI Taxonomy" id="392033"/>
    <lineage>
        <taxon>Eukaryota</taxon>
        <taxon>Metazoa</taxon>
        <taxon>Spiralia</taxon>
        <taxon>Gnathifera</taxon>
        <taxon>Rotifera</taxon>
        <taxon>Eurotatoria</taxon>
        <taxon>Bdelloidea</taxon>
        <taxon>Philodinida</taxon>
        <taxon>Philodinidae</taxon>
        <taxon>Rotaria</taxon>
    </lineage>
</organism>
<evidence type="ECO:0000313" key="4">
    <source>
        <dbReference type="Proteomes" id="UP000663854"/>
    </source>
</evidence>
<evidence type="ECO:0000256" key="1">
    <source>
        <dbReference type="SAM" id="MobiDB-lite"/>
    </source>
</evidence>
<proteinExistence type="predicted"/>
<name>A0A814V531_9BILA</name>
<protein>
    <submittedName>
        <fullName evidence="2">Uncharacterized protein</fullName>
    </submittedName>
</protein>
<feature type="region of interest" description="Disordered" evidence="1">
    <location>
        <begin position="94"/>
        <end position="172"/>
    </location>
</feature>
<evidence type="ECO:0000313" key="3">
    <source>
        <dbReference type="EMBL" id="CAF1446006.1"/>
    </source>
</evidence>
<feature type="compositionally biased region" description="Polar residues" evidence="1">
    <location>
        <begin position="127"/>
        <end position="148"/>
    </location>
</feature>
<comment type="caution">
    <text evidence="2">The sequence shown here is derived from an EMBL/GenBank/DDBJ whole genome shotgun (WGS) entry which is preliminary data.</text>
</comment>
<dbReference type="EMBL" id="CAJNOL010001983">
    <property type="protein sequence ID" value="CAF1446006.1"/>
    <property type="molecule type" value="Genomic_DNA"/>
</dbReference>
<feature type="compositionally biased region" description="Low complexity" evidence="1">
    <location>
        <begin position="115"/>
        <end position="126"/>
    </location>
</feature>
<feature type="compositionally biased region" description="Basic and acidic residues" evidence="1">
    <location>
        <begin position="99"/>
        <end position="114"/>
    </location>
</feature>
<keyword evidence="5" id="KW-1185">Reference proteome</keyword>
<dbReference type="AlphaFoldDB" id="A0A814V531"/>
<dbReference type="EMBL" id="CAJNOH010001160">
    <property type="protein sequence ID" value="CAF1183451.1"/>
    <property type="molecule type" value="Genomic_DNA"/>
</dbReference>
<dbReference type="Proteomes" id="UP000663870">
    <property type="component" value="Unassembled WGS sequence"/>
</dbReference>
<gene>
    <name evidence="3" type="ORF">JXQ802_LOCUS37299</name>
    <name evidence="2" type="ORF">PYM288_LOCUS23934</name>
</gene>
<evidence type="ECO:0000313" key="2">
    <source>
        <dbReference type="EMBL" id="CAF1183451.1"/>
    </source>
</evidence>
<accession>A0A814V531</accession>
<evidence type="ECO:0000313" key="5">
    <source>
        <dbReference type="Proteomes" id="UP000663870"/>
    </source>
</evidence>
<reference evidence="2" key="1">
    <citation type="submission" date="2021-02" db="EMBL/GenBank/DDBJ databases">
        <authorList>
            <person name="Nowell W R."/>
        </authorList>
    </citation>
    <scope>NUCLEOTIDE SEQUENCE</scope>
</reference>
<feature type="compositionally biased region" description="Basic and acidic residues" evidence="1">
    <location>
        <begin position="161"/>
        <end position="172"/>
    </location>
</feature>
<dbReference type="Proteomes" id="UP000663854">
    <property type="component" value="Unassembled WGS sequence"/>
</dbReference>